<keyword evidence="3 6" id="KW-0378">Hydrolase</keyword>
<accession>A0ABV8P3J9</accession>
<comment type="caution">
    <text evidence="7">The sequence shown here is derived from an EMBL/GenBank/DDBJ whole genome shotgun (WGS) entry which is preliminary data.</text>
</comment>
<comment type="similarity">
    <text evidence="1 6">Belongs to the glycosyl hydrolase 43 family.</text>
</comment>
<dbReference type="SUPFAM" id="SSF75005">
    <property type="entry name" value="Arabinanase/levansucrase/invertase"/>
    <property type="match status" value="1"/>
</dbReference>
<protein>
    <submittedName>
        <fullName evidence="7">Glycoside hydrolase family 43 protein</fullName>
    </submittedName>
</protein>
<keyword evidence="8" id="KW-1185">Reference proteome</keyword>
<evidence type="ECO:0000313" key="8">
    <source>
        <dbReference type="Proteomes" id="UP001595789"/>
    </source>
</evidence>
<name>A0ABV8P3J9_9SPHI</name>
<dbReference type="InterPro" id="IPR052176">
    <property type="entry name" value="Glycosyl_Hydrlase_43_Enz"/>
</dbReference>
<evidence type="ECO:0000256" key="6">
    <source>
        <dbReference type="RuleBase" id="RU361187"/>
    </source>
</evidence>
<dbReference type="RefSeq" id="WP_378981143.1">
    <property type="nucleotide sequence ID" value="NZ_JBHSBW010000003.1"/>
</dbReference>
<evidence type="ECO:0000256" key="3">
    <source>
        <dbReference type="ARBA" id="ARBA00022801"/>
    </source>
</evidence>
<dbReference type="EMBL" id="JBHSBW010000003">
    <property type="protein sequence ID" value="MFC4209874.1"/>
    <property type="molecule type" value="Genomic_DNA"/>
</dbReference>
<sequence>MKTSAYIYLLCLFGCSKPSVDTGIKPPTKPSDLPAYNIGLADPTIFADNGKYYLYGTSGDVGFEVYESSDLVNWKGPVGKNNGYALSKGESFGTSGFWAPQVFKYQNAYYMAYTANEQIAIAKSDSPLGPFKQTEIKSLAGNGKQIDPFLFFDTDGKPYLYHVKLQNGNRIFVSEMKADLSDVLKETAVECINASLPWENTESLPWAVAEGPTVIKLKNLYYLIYSANDFRNKDYAVGYATSSSPIGPWRKYEGNPIISRATLKLNGTGHGDLFITPAGDYKYVMHTHNNNTQVSPRLTGLIDIKFQKIKDGEAEVIQADPTTFKLLKSTQP</sequence>
<proteinExistence type="inferred from homology"/>
<keyword evidence="2" id="KW-0858">Xylan degradation</keyword>
<evidence type="ECO:0000256" key="1">
    <source>
        <dbReference type="ARBA" id="ARBA00009865"/>
    </source>
</evidence>
<dbReference type="Pfam" id="PF04616">
    <property type="entry name" value="Glyco_hydro_43"/>
    <property type="match status" value="1"/>
</dbReference>
<dbReference type="PANTHER" id="PTHR43772:SF2">
    <property type="entry name" value="PUTATIVE (AFU_ORTHOLOGUE AFUA_2G04480)-RELATED"/>
    <property type="match status" value="1"/>
</dbReference>
<dbReference type="PANTHER" id="PTHR43772">
    <property type="entry name" value="ENDO-1,4-BETA-XYLANASE"/>
    <property type="match status" value="1"/>
</dbReference>
<dbReference type="InterPro" id="IPR023296">
    <property type="entry name" value="Glyco_hydro_beta-prop_sf"/>
</dbReference>
<dbReference type="InterPro" id="IPR006710">
    <property type="entry name" value="Glyco_hydro_43"/>
</dbReference>
<organism evidence="7 8">
    <name type="scientific">Pedobacter lithocola</name>
    <dbReference type="NCBI Taxonomy" id="1908239"/>
    <lineage>
        <taxon>Bacteria</taxon>
        <taxon>Pseudomonadati</taxon>
        <taxon>Bacteroidota</taxon>
        <taxon>Sphingobacteriia</taxon>
        <taxon>Sphingobacteriales</taxon>
        <taxon>Sphingobacteriaceae</taxon>
        <taxon>Pedobacter</taxon>
    </lineage>
</organism>
<keyword evidence="4" id="KW-0119">Carbohydrate metabolism</keyword>
<gene>
    <name evidence="7" type="ORF">ACFOWA_01695</name>
</gene>
<evidence type="ECO:0000256" key="4">
    <source>
        <dbReference type="ARBA" id="ARBA00023277"/>
    </source>
</evidence>
<evidence type="ECO:0000256" key="2">
    <source>
        <dbReference type="ARBA" id="ARBA00022651"/>
    </source>
</evidence>
<reference evidence="8" key="1">
    <citation type="journal article" date="2019" name="Int. J. Syst. Evol. Microbiol.">
        <title>The Global Catalogue of Microorganisms (GCM) 10K type strain sequencing project: providing services to taxonomists for standard genome sequencing and annotation.</title>
        <authorList>
            <consortium name="The Broad Institute Genomics Platform"/>
            <consortium name="The Broad Institute Genome Sequencing Center for Infectious Disease"/>
            <person name="Wu L."/>
            <person name="Ma J."/>
        </authorList>
    </citation>
    <scope>NUCLEOTIDE SEQUENCE [LARGE SCALE GENOMIC DNA]</scope>
    <source>
        <strain evidence="8">CCM 8691</strain>
    </source>
</reference>
<dbReference type="GO" id="GO:0016787">
    <property type="term" value="F:hydrolase activity"/>
    <property type="evidence" value="ECO:0007669"/>
    <property type="project" value="UniProtKB-KW"/>
</dbReference>
<keyword evidence="5 6" id="KW-0326">Glycosidase</keyword>
<dbReference type="CDD" id="cd08991">
    <property type="entry name" value="GH43_HoAraf43-like"/>
    <property type="match status" value="1"/>
</dbReference>
<dbReference type="Gene3D" id="2.115.10.20">
    <property type="entry name" value="Glycosyl hydrolase domain, family 43"/>
    <property type="match status" value="1"/>
</dbReference>
<evidence type="ECO:0000256" key="5">
    <source>
        <dbReference type="ARBA" id="ARBA00023295"/>
    </source>
</evidence>
<dbReference type="Proteomes" id="UP001595789">
    <property type="component" value="Unassembled WGS sequence"/>
</dbReference>
<evidence type="ECO:0000313" key="7">
    <source>
        <dbReference type="EMBL" id="MFC4209874.1"/>
    </source>
</evidence>
<keyword evidence="2" id="KW-0624">Polysaccharide degradation</keyword>